<proteinExistence type="inferred from homology"/>
<dbReference type="PROSITE" id="PS50818">
    <property type="entry name" value="INTEIN_C_TER"/>
    <property type="match status" value="1"/>
</dbReference>
<comment type="similarity">
    <text evidence="1">Belongs to the barstar family.</text>
</comment>
<evidence type="ECO:0000259" key="2">
    <source>
        <dbReference type="Pfam" id="PF01337"/>
    </source>
</evidence>
<name>A0A2N0WDI0_9GAMM</name>
<evidence type="ECO:0000313" key="3">
    <source>
        <dbReference type="EMBL" id="PKF32702.1"/>
    </source>
</evidence>
<dbReference type="Proteomes" id="UP000233553">
    <property type="component" value="Unassembled WGS sequence"/>
</dbReference>
<dbReference type="Pfam" id="PF01337">
    <property type="entry name" value="Barstar"/>
    <property type="match status" value="1"/>
</dbReference>
<dbReference type="InterPro" id="IPR035905">
    <property type="entry name" value="Barstar-like_sf"/>
</dbReference>
<evidence type="ECO:0000313" key="4">
    <source>
        <dbReference type="Proteomes" id="UP000233553"/>
    </source>
</evidence>
<dbReference type="RefSeq" id="WP_101236887.1">
    <property type="nucleotide sequence ID" value="NZ_PISJ01000015.1"/>
</dbReference>
<evidence type="ECO:0000256" key="1">
    <source>
        <dbReference type="ARBA" id="ARBA00006845"/>
    </source>
</evidence>
<dbReference type="InterPro" id="IPR000468">
    <property type="entry name" value="Barstar"/>
</dbReference>
<sequence length="251" mass="30014">MKIEFVKHNHENEIDTVLYSLNVNQYQYDQEKIIFHNCLNPKIIIEMEALKLFTRTKKDYLFGLYLSCHQENIHEKISDQIYFSFDFAYQNNDLIIFYSFDGEADTELELNEFFKRKELIYKYLNGECGQKYWFALSDFEKKCWLDIAHLRAQLAQMDDHIVKEIILDGTYIESELDLYCHIGEEIGGVLGYMGCNSAALRDCLTDDEIRPTQYPLRIIWKNFEYSKQKFNQDHIQYFIDLLSQNADLKIY</sequence>
<organism evidence="3 4">
    <name type="scientific">Acinetobacter proteolyticus</name>
    <dbReference type="NCBI Taxonomy" id="1776741"/>
    <lineage>
        <taxon>Bacteria</taxon>
        <taxon>Pseudomonadati</taxon>
        <taxon>Pseudomonadota</taxon>
        <taxon>Gammaproteobacteria</taxon>
        <taxon>Moraxellales</taxon>
        <taxon>Moraxellaceae</taxon>
        <taxon>Acinetobacter</taxon>
    </lineage>
</organism>
<dbReference type="Gene3D" id="3.30.370.10">
    <property type="entry name" value="Barstar-like"/>
    <property type="match status" value="1"/>
</dbReference>
<gene>
    <name evidence="3" type="ORF">CW311_13830</name>
</gene>
<dbReference type="EMBL" id="PISJ01000015">
    <property type="protein sequence ID" value="PKF32702.1"/>
    <property type="molecule type" value="Genomic_DNA"/>
</dbReference>
<comment type="caution">
    <text evidence="3">The sequence shown here is derived from an EMBL/GenBank/DDBJ whole genome shotgun (WGS) entry which is preliminary data.</text>
</comment>
<dbReference type="InterPro" id="IPR030934">
    <property type="entry name" value="Intein_C"/>
</dbReference>
<accession>A0A2N0WDI0</accession>
<dbReference type="SUPFAM" id="SSF52038">
    <property type="entry name" value="Barstar-related"/>
    <property type="match status" value="1"/>
</dbReference>
<reference evidence="3 4" key="1">
    <citation type="submission" date="2017-12" db="EMBL/GenBank/DDBJ databases">
        <title>Draft Genome sequences of multiple microbial strains isolated from spacecraft associated surfaces.</title>
        <authorList>
            <person name="Seuylemezian A."/>
            <person name="Vaishampayan P."/>
            <person name="Venkateswaran K."/>
        </authorList>
    </citation>
    <scope>NUCLEOTIDE SEQUENCE [LARGE SCALE GENOMIC DNA]</scope>
    <source>
        <strain evidence="3 4">2P01AA</strain>
    </source>
</reference>
<dbReference type="AlphaFoldDB" id="A0A2N0WDI0"/>
<protein>
    <submittedName>
        <fullName evidence="3">Barstar</fullName>
    </submittedName>
</protein>
<feature type="domain" description="Barstar (barnase inhibitor)" evidence="2">
    <location>
        <begin position="164"/>
        <end position="244"/>
    </location>
</feature>